<evidence type="ECO:0000313" key="7">
    <source>
        <dbReference type="Proteomes" id="UP001358417"/>
    </source>
</evidence>
<evidence type="ECO:0000256" key="5">
    <source>
        <dbReference type="ARBA" id="ARBA00023002"/>
    </source>
</evidence>
<dbReference type="GO" id="GO:0004499">
    <property type="term" value="F:N,N-dimethylaniline monooxygenase activity"/>
    <property type="evidence" value="ECO:0007669"/>
    <property type="project" value="InterPro"/>
</dbReference>
<keyword evidence="5" id="KW-0560">Oxidoreductase</keyword>
<dbReference type="Proteomes" id="UP001358417">
    <property type="component" value="Unassembled WGS sequence"/>
</dbReference>
<gene>
    <name evidence="6" type="ORF">LTR84_002534</name>
</gene>
<dbReference type="AlphaFoldDB" id="A0AAV9NC21"/>
<dbReference type="PANTHER" id="PTHR42877">
    <property type="entry name" value="L-ORNITHINE N(5)-MONOOXYGENASE-RELATED"/>
    <property type="match status" value="1"/>
</dbReference>
<proteinExistence type="inferred from homology"/>
<dbReference type="GO" id="GO:0050661">
    <property type="term" value="F:NADP binding"/>
    <property type="evidence" value="ECO:0007669"/>
    <property type="project" value="InterPro"/>
</dbReference>
<evidence type="ECO:0000256" key="2">
    <source>
        <dbReference type="ARBA" id="ARBA00010139"/>
    </source>
</evidence>
<evidence type="ECO:0000256" key="4">
    <source>
        <dbReference type="ARBA" id="ARBA00022827"/>
    </source>
</evidence>
<organism evidence="6 7">
    <name type="scientific">Exophiala bonariae</name>
    <dbReference type="NCBI Taxonomy" id="1690606"/>
    <lineage>
        <taxon>Eukaryota</taxon>
        <taxon>Fungi</taxon>
        <taxon>Dikarya</taxon>
        <taxon>Ascomycota</taxon>
        <taxon>Pezizomycotina</taxon>
        <taxon>Eurotiomycetes</taxon>
        <taxon>Chaetothyriomycetidae</taxon>
        <taxon>Chaetothyriales</taxon>
        <taxon>Herpotrichiellaceae</taxon>
        <taxon>Exophiala</taxon>
    </lineage>
</organism>
<dbReference type="InterPro" id="IPR020946">
    <property type="entry name" value="Flavin_mOase-like"/>
</dbReference>
<dbReference type="InterPro" id="IPR036188">
    <property type="entry name" value="FAD/NAD-bd_sf"/>
</dbReference>
<evidence type="ECO:0000256" key="1">
    <source>
        <dbReference type="ARBA" id="ARBA00001974"/>
    </source>
</evidence>
<evidence type="ECO:0000256" key="3">
    <source>
        <dbReference type="ARBA" id="ARBA00022630"/>
    </source>
</evidence>
<comment type="cofactor">
    <cofactor evidence="1">
        <name>FAD</name>
        <dbReference type="ChEBI" id="CHEBI:57692"/>
    </cofactor>
</comment>
<dbReference type="GO" id="GO:0050660">
    <property type="term" value="F:flavin adenine dinucleotide binding"/>
    <property type="evidence" value="ECO:0007669"/>
    <property type="project" value="InterPro"/>
</dbReference>
<keyword evidence="4" id="KW-0274">FAD</keyword>
<keyword evidence="3" id="KW-0285">Flavoprotein</keyword>
<evidence type="ECO:0000313" key="6">
    <source>
        <dbReference type="EMBL" id="KAK5052669.1"/>
    </source>
</evidence>
<dbReference type="SUPFAM" id="SSF51905">
    <property type="entry name" value="FAD/NAD(P)-binding domain"/>
    <property type="match status" value="1"/>
</dbReference>
<evidence type="ECO:0008006" key="8">
    <source>
        <dbReference type="Google" id="ProtNLM"/>
    </source>
</evidence>
<dbReference type="GeneID" id="89970742"/>
<dbReference type="PANTHER" id="PTHR42877:SF11">
    <property type="entry name" value="MONOOXYGENASE, PUTATIVE (AFU_ORTHOLOGUE AFUA_6G13790)-RELATED"/>
    <property type="match status" value="1"/>
</dbReference>
<name>A0AAV9NC21_9EURO</name>
<comment type="caution">
    <text evidence="6">The sequence shown here is derived from an EMBL/GenBank/DDBJ whole genome shotgun (WGS) entry which is preliminary data.</text>
</comment>
<dbReference type="InterPro" id="IPR051209">
    <property type="entry name" value="FAD-bind_Monooxygenase_sf"/>
</dbReference>
<accession>A0AAV9NC21</accession>
<protein>
    <recommendedName>
        <fullName evidence="8">FAD/NAD(P)-binding domain-containing protein</fullName>
    </recommendedName>
</protein>
<dbReference type="Pfam" id="PF00743">
    <property type="entry name" value="FMO-like"/>
    <property type="match status" value="1"/>
</dbReference>
<sequence length="597" mass="67679">MSVQVAMALDALSAAGALKKETSAEELIANNVNGADSADREQAVNQTRQGLENWVDVRDEFLGKPHRRLRVVTIGAGFSGLTMANKIQRTHQLDDIIEHVIYEKNPDIGGTWYENKYPGVMCDVPAHIYTFIDIPNPEWSHYYATGPEIHQYLKRVTKDHKLDRDVQLNSEVKSAVWDEDSGTWKLQVLKGAELIDDWCDVLLNGSGVLNHWSWPQITGLHDFKGHLCHSANWRDDFDFSNKRVAVVGNGSSGIQIVPEMQKVAKQMVNFIRSRAWISAPFAEDFSKAPGGNPAYTPQEQARFRSHPEELANLRHKLIHVQNTFYSALIEGAPTNIEAMKGVKSLMHERLGGNQGLIEKLVPDWSLGCRRLTPGTGYLESLKEDNAELVDEEISEITETGIRTKDGKHREFDAIVMATGFDVSFKPRWRQMGRKGRSLADEWKDEPASYFSLAANGQPNYFIFMGPAGPVGHGSLTSAIDWTADYVLKWLVKMVREDIKSFEVKAQVQDDWNVWGEELMKRTVWTSGCRSWYKNGKVNGKVTALYPGSILHYKDMVENIRGEDFNIDYRSKNRWRFLGNGFTQLEVENGDLGYYVRY</sequence>
<keyword evidence="7" id="KW-1185">Reference proteome</keyword>
<dbReference type="Gene3D" id="3.50.50.60">
    <property type="entry name" value="FAD/NAD(P)-binding domain"/>
    <property type="match status" value="2"/>
</dbReference>
<comment type="similarity">
    <text evidence="2">Belongs to the FAD-binding monooxygenase family.</text>
</comment>
<reference evidence="6 7" key="1">
    <citation type="submission" date="2023-08" db="EMBL/GenBank/DDBJ databases">
        <title>Black Yeasts Isolated from many extreme environments.</title>
        <authorList>
            <person name="Coleine C."/>
            <person name="Stajich J.E."/>
            <person name="Selbmann L."/>
        </authorList>
    </citation>
    <scope>NUCLEOTIDE SEQUENCE [LARGE SCALE GENOMIC DNA]</scope>
    <source>
        <strain evidence="6 7">CCFEE 5792</strain>
    </source>
</reference>
<dbReference type="EMBL" id="JAVRRD010000013">
    <property type="protein sequence ID" value="KAK5052669.1"/>
    <property type="molecule type" value="Genomic_DNA"/>
</dbReference>
<dbReference type="RefSeq" id="XP_064706369.1">
    <property type="nucleotide sequence ID" value="XM_064846144.1"/>
</dbReference>